<name>A0A084WND8_ANOSI</name>
<gene>
    <name evidence="1" type="ORF">ZHAS_00019823</name>
</gene>
<organism evidence="1">
    <name type="scientific">Anopheles sinensis</name>
    <name type="common">Mosquito</name>
    <dbReference type="NCBI Taxonomy" id="74873"/>
    <lineage>
        <taxon>Eukaryota</taxon>
        <taxon>Metazoa</taxon>
        <taxon>Ecdysozoa</taxon>
        <taxon>Arthropoda</taxon>
        <taxon>Hexapoda</taxon>
        <taxon>Insecta</taxon>
        <taxon>Pterygota</taxon>
        <taxon>Neoptera</taxon>
        <taxon>Endopterygota</taxon>
        <taxon>Diptera</taxon>
        <taxon>Nematocera</taxon>
        <taxon>Culicoidea</taxon>
        <taxon>Culicidae</taxon>
        <taxon>Anophelinae</taxon>
        <taxon>Anopheles</taxon>
    </lineage>
</organism>
<sequence>MVVTSCRQVNRGRSIYTSSSSIKTTTKTTVSRSAGAFNHQRRLCDSERS</sequence>
<proteinExistence type="predicted"/>
<dbReference type="EMBL" id="ATLV01024590">
    <property type="status" value="NOT_ANNOTATED_CDS"/>
    <property type="molecule type" value="Genomic_DNA"/>
</dbReference>
<protein>
    <submittedName>
        <fullName evidence="1 2">Uncharacterized protein</fullName>
    </submittedName>
</protein>
<evidence type="ECO:0000313" key="2">
    <source>
        <dbReference type="EnsemblMetazoa" id="ASIC019823-PA"/>
    </source>
</evidence>
<dbReference type="Proteomes" id="UP000030765">
    <property type="component" value="Unassembled WGS sequence"/>
</dbReference>
<dbReference type="EnsemblMetazoa" id="ASIC019823-RA">
    <property type="protein sequence ID" value="ASIC019823-PA"/>
    <property type="gene ID" value="ASIC019823"/>
</dbReference>
<dbReference type="VEuPathDB" id="VectorBase:ASIC019823"/>
<reference evidence="2" key="2">
    <citation type="submission" date="2020-05" db="UniProtKB">
        <authorList>
            <consortium name="EnsemblMetazoa"/>
        </authorList>
    </citation>
    <scope>IDENTIFICATION</scope>
</reference>
<dbReference type="EMBL" id="KE525352">
    <property type="protein sequence ID" value="KFB51732.1"/>
    <property type="molecule type" value="Genomic_DNA"/>
</dbReference>
<reference evidence="1 3" key="1">
    <citation type="journal article" date="2014" name="BMC Genomics">
        <title>Genome sequence of Anopheles sinensis provides insight into genetics basis of mosquito competence for malaria parasites.</title>
        <authorList>
            <person name="Zhou D."/>
            <person name="Zhang D."/>
            <person name="Ding G."/>
            <person name="Shi L."/>
            <person name="Hou Q."/>
            <person name="Ye Y."/>
            <person name="Xu Y."/>
            <person name="Zhou H."/>
            <person name="Xiong C."/>
            <person name="Li S."/>
            <person name="Yu J."/>
            <person name="Hong S."/>
            <person name="Yu X."/>
            <person name="Zou P."/>
            <person name="Chen C."/>
            <person name="Chang X."/>
            <person name="Wang W."/>
            <person name="Lv Y."/>
            <person name="Sun Y."/>
            <person name="Ma L."/>
            <person name="Shen B."/>
            <person name="Zhu C."/>
        </authorList>
    </citation>
    <scope>NUCLEOTIDE SEQUENCE [LARGE SCALE GENOMIC DNA]</scope>
</reference>
<evidence type="ECO:0000313" key="3">
    <source>
        <dbReference type="Proteomes" id="UP000030765"/>
    </source>
</evidence>
<evidence type="ECO:0000313" key="1">
    <source>
        <dbReference type="EMBL" id="KFB51732.1"/>
    </source>
</evidence>
<accession>A0A084WND8</accession>
<keyword evidence="3" id="KW-1185">Reference proteome</keyword>
<dbReference type="AlphaFoldDB" id="A0A084WND8"/>